<evidence type="ECO:0000313" key="5">
    <source>
        <dbReference type="Proteomes" id="UP000323521"/>
    </source>
</evidence>
<feature type="transmembrane region" description="Helical" evidence="1">
    <location>
        <begin position="6"/>
        <end position="25"/>
    </location>
</feature>
<dbReference type="SUPFAM" id="SSF55073">
    <property type="entry name" value="Nucleotide cyclase"/>
    <property type="match status" value="1"/>
</dbReference>
<dbReference type="KEGG" id="fwa:DCMF_00850"/>
<evidence type="ECO:0000259" key="3">
    <source>
        <dbReference type="PROSITE" id="PS51832"/>
    </source>
</evidence>
<dbReference type="PROSITE" id="PS51832">
    <property type="entry name" value="HD_GYP"/>
    <property type="match status" value="1"/>
</dbReference>
<reference evidence="4 5" key="1">
    <citation type="submission" date="2016-10" db="EMBL/GenBank/DDBJ databases">
        <title>Complete Genome Sequence of Peptococcaceae strain DCMF.</title>
        <authorList>
            <person name="Edwards R.J."/>
            <person name="Holland S.I."/>
            <person name="Deshpande N.P."/>
            <person name="Wong Y.K."/>
            <person name="Ertan H."/>
            <person name="Manefield M."/>
            <person name="Russell T.L."/>
            <person name="Lee M.J."/>
        </authorList>
    </citation>
    <scope>NUCLEOTIDE SEQUENCE [LARGE SCALE GENOMIC DNA]</scope>
    <source>
        <strain evidence="4 5">DCMF</strain>
    </source>
</reference>
<dbReference type="Gene3D" id="1.10.3210.10">
    <property type="entry name" value="Hypothetical protein af1432"/>
    <property type="match status" value="1"/>
</dbReference>
<dbReference type="InterPro" id="IPR000160">
    <property type="entry name" value="GGDEF_dom"/>
</dbReference>
<dbReference type="NCBIfam" id="TIGR00254">
    <property type="entry name" value="GGDEF"/>
    <property type="match status" value="1"/>
</dbReference>
<dbReference type="Proteomes" id="UP000323521">
    <property type="component" value="Chromosome"/>
</dbReference>
<evidence type="ECO:0000259" key="2">
    <source>
        <dbReference type="PROSITE" id="PS50887"/>
    </source>
</evidence>
<feature type="domain" description="HD-GYP" evidence="3">
    <location>
        <begin position="365"/>
        <end position="560"/>
    </location>
</feature>
<feature type="transmembrane region" description="Helical" evidence="1">
    <location>
        <begin position="93"/>
        <end position="111"/>
    </location>
</feature>
<proteinExistence type="predicted"/>
<feature type="transmembrane region" description="Helical" evidence="1">
    <location>
        <begin position="123"/>
        <end position="140"/>
    </location>
</feature>
<dbReference type="AlphaFoldDB" id="A0A3G1KM62"/>
<dbReference type="PROSITE" id="PS50887">
    <property type="entry name" value="GGDEF"/>
    <property type="match status" value="1"/>
</dbReference>
<protein>
    <recommendedName>
        <fullName evidence="6">Diguanylate cyclase</fullName>
    </recommendedName>
</protein>
<feature type="transmembrane region" description="Helical" evidence="1">
    <location>
        <begin position="177"/>
        <end position="198"/>
    </location>
</feature>
<feature type="domain" description="GGDEF" evidence="2">
    <location>
        <begin position="244"/>
        <end position="374"/>
    </location>
</feature>
<feature type="transmembrane region" description="Helical" evidence="1">
    <location>
        <begin position="32"/>
        <end position="50"/>
    </location>
</feature>
<dbReference type="InterPro" id="IPR029787">
    <property type="entry name" value="Nucleotide_cyclase"/>
</dbReference>
<keyword evidence="1" id="KW-0812">Transmembrane</keyword>
<dbReference type="PANTHER" id="PTHR45228">
    <property type="entry name" value="CYCLIC DI-GMP PHOSPHODIESTERASE TM_0186-RELATED"/>
    <property type="match status" value="1"/>
</dbReference>
<dbReference type="InterPro" id="IPR003607">
    <property type="entry name" value="HD/PDEase_dom"/>
</dbReference>
<name>A0A3G1KM62_FORW1</name>
<evidence type="ECO:0000313" key="4">
    <source>
        <dbReference type="EMBL" id="ATW23532.1"/>
    </source>
</evidence>
<feature type="transmembrane region" description="Helical" evidence="1">
    <location>
        <begin position="149"/>
        <end position="171"/>
    </location>
</feature>
<dbReference type="InterPro" id="IPR037522">
    <property type="entry name" value="HD_GYP_dom"/>
</dbReference>
<dbReference type="EMBL" id="CP017634">
    <property type="protein sequence ID" value="ATW23532.1"/>
    <property type="molecule type" value="Genomic_DNA"/>
</dbReference>
<organism evidence="4 5">
    <name type="scientific">Formimonas warabiya</name>
    <dbReference type="NCBI Taxonomy" id="1761012"/>
    <lineage>
        <taxon>Bacteria</taxon>
        <taxon>Bacillati</taxon>
        <taxon>Bacillota</taxon>
        <taxon>Clostridia</taxon>
        <taxon>Eubacteriales</taxon>
        <taxon>Peptococcaceae</taxon>
        <taxon>Candidatus Formimonas</taxon>
    </lineage>
</organism>
<sequence>MQTSGILLIASLGAISVLLMLYVYIFTFEHKLFFGLWFIGWAIIAFNYSLDAFFPNLLRQNHLILYLSLSSYFCANLLISWGTFIFLKIRAGIFLFFSIGIIWFLFFIFFSNQNWSDLHMIKYTYLAVFALSSWVGAAMIRSAKRYGNLALFLGLLNIAWVGNTVIFSYILKIPQMAPYIFSQIILLFNAIGLIQLFFKEQKDENERGLAHITYLTFHDELTGLYNKTYFDKKIQELAKNNDYLPISLLVGDMNGLKFVNDVFGHQEGDNWLKRMALIIQQSCRQNDIIARWGGDEFAIILPNTNKETALDIGHQITAACKSYQETDILLSISLGAATKTDREADLSKVLKEAEELMYENKLIEGKKARWTIAETLGKLLQKKDYEAKEHIERLESLAKEFARILNFSKENLNNLVQAIDLHDIGKIGMPEEIILKKSPLNESEWLMMKKHVEIGYRIAHASGEFAHLADIILYHHEWWNGQGYPQGLKEEEIPLLARIISILDAFDVMTHQQPYKPAKTINEALDELCLKAGTQFDPTLVQIFIKMITRNVVYQPKPPAWGYPGGDQC</sequence>
<dbReference type="SMART" id="SM00267">
    <property type="entry name" value="GGDEF"/>
    <property type="match status" value="1"/>
</dbReference>
<dbReference type="PANTHER" id="PTHR45228:SF1">
    <property type="entry name" value="CYCLIC DI-GMP PHOSPHODIESTERASE TM_0186"/>
    <property type="match status" value="1"/>
</dbReference>
<dbReference type="RefSeq" id="WP_214659000.1">
    <property type="nucleotide sequence ID" value="NZ_CP017634.1"/>
</dbReference>
<evidence type="ECO:0008006" key="6">
    <source>
        <dbReference type="Google" id="ProtNLM"/>
    </source>
</evidence>
<dbReference type="InterPro" id="IPR052020">
    <property type="entry name" value="Cyclic_di-GMP/3'3'-cGAMP_PDE"/>
</dbReference>
<dbReference type="Pfam" id="PF00990">
    <property type="entry name" value="GGDEF"/>
    <property type="match status" value="1"/>
</dbReference>
<accession>A0A3G1KM62</accession>
<feature type="transmembrane region" description="Helical" evidence="1">
    <location>
        <begin position="62"/>
        <end position="86"/>
    </location>
</feature>
<dbReference type="InterPro" id="IPR043128">
    <property type="entry name" value="Rev_trsase/Diguanyl_cyclase"/>
</dbReference>
<dbReference type="SUPFAM" id="SSF109604">
    <property type="entry name" value="HD-domain/PDEase-like"/>
    <property type="match status" value="1"/>
</dbReference>
<gene>
    <name evidence="4" type="ORF">DCMF_00850</name>
</gene>
<evidence type="ECO:0000256" key="1">
    <source>
        <dbReference type="SAM" id="Phobius"/>
    </source>
</evidence>
<keyword evidence="5" id="KW-1185">Reference proteome</keyword>
<dbReference type="CDD" id="cd00077">
    <property type="entry name" value="HDc"/>
    <property type="match status" value="1"/>
</dbReference>
<keyword evidence="1" id="KW-1133">Transmembrane helix</keyword>
<dbReference type="CDD" id="cd01949">
    <property type="entry name" value="GGDEF"/>
    <property type="match status" value="1"/>
</dbReference>
<dbReference type="Gene3D" id="3.30.70.270">
    <property type="match status" value="1"/>
</dbReference>
<dbReference type="Pfam" id="PF13487">
    <property type="entry name" value="HD_5"/>
    <property type="match status" value="1"/>
</dbReference>
<keyword evidence="1" id="KW-0472">Membrane</keyword>